<dbReference type="AlphaFoldDB" id="A0A564VHH0"/>
<dbReference type="InterPro" id="IPR015590">
    <property type="entry name" value="Aldehyde_DH_dom"/>
</dbReference>
<sequence>MELQKMFIDGEWVEGSTGKSVPTLNPSNGEVLAMVTEGNAEDVDKAIAAARRSFYVTREWRDMDSQTRADILLQIADAIDAEKEDFAKLDCMDHGKPLREAEADVDDAVHCFRYYAGILKMPHGGVYEVNEGFGKMHSYTVHEPVGVCGLITPWNYPLLMGVWKLAPALAAGNSVVFKPSSNCVLSCVKLFGIFEKIGMPKGSVNLILGPGGITGNRIAESKDVDMVTFTGSTEVGQSIMRAAAGNVKKIGLELGGKSPNVIFADVDLDGAVEWAMIGVFLNQGEVCSAGSRIIIEESIKDEFVKRLAKKVNAITIGNPMENPDMGPLVSESHMNKVLGYIKKGVEEGAALVCGGERYTEGECAKGFYVRPTIFDNCTPDMTIVREEIFGPVVTIQTFKTEQEAIDMANDTEYGLAGAVFTADGSRALRVIKEIRAGITWVNCYNPTFNEAPWGGYKKSGIGRDLGVQGLEEYQEIKQININLNPGIVGWYEH</sequence>
<feature type="domain" description="Aldehyde dehydrogenase" evidence="7">
    <location>
        <begin position="12"/>
        <end position="479"/>
    </location>
</feature>
<dbReference type="RefSeq" id="WP_144092664.1">
    <property type="nucleotide sequence ID" value="NZ_CABHMX010000015.1"/>
</dbReference>
<dbReference type="PROSITE" id="PS00070">
    <property type="entry name" value="ALDEHYDE_DEHYDR_CYS"/>
    <property type="match status" value="1"/>
</dbReference>
<dbReference type="GO" id="GO:0004029">
    <property type="term" value="F:aldehyde dehydrogenase (NAD+) activity"/>
    <property type="evidence" value="ECO:0007669"/>
    <property type="project" value="UniProtKB-EC"/>
</dbReference>
<dbReference type="PANTHER" id="PTHR42804:SF1">
    <property type="entry name" value="ALDEHYDE DEHYDROGENASE-RELATED"/>
    <property type="match status" value="1"/>
</dbReference>
<dbReference type="EMBL" id="CABHNW010000018">
    <property type="protein sequence ID" value="VUX31858.1"/>
    <property type="molecule type" value="Genomic_DNA"/>
</dbReference>
<evidence type="ECO:0000313" key="9">
    <source>
        <dbReference type="Proteomes" id="UP000408482"/>
    </source>
</evidence>
<name>A0A564VHH0_9FIRM</name>
<evidence type="ECO:0000256" key="1">
    <source>
        <dbReference type="ARBA" id="ARBA00009986"/>
    </source>
</evidence>
<evidence type="ECO:0000256" key="5">
    <source>
        <dbReference type="PROSITE-ProRule" id="PRU10007"/>
    </source>
</evidence>
<comment type="catalytic activity">
    <reaction evidence="4">
        <text>an aldehyde + NAD(+) + H2O = a carboxylate + NADH + 2 H(+)</text>
        <dbReference type="Rhea" id="RHEA:16185"/>
        <dbReference type="ChEBI" id="CHEBI:15377"/>
        <dbReference type="ChEBI" id="CHEBI:15378"/>
        <dbReference type="ChEBI" id="CHEBI:17478"/>
        <dbReference type="ChEBI" id="CHEBI:29067"/>
        <dbReference type="ChEBI" id="CHEBI:57540"/>
        <dbReference type="ChEBI" id="CHEBI:57945"/>
        <dbReference type="EC" id="1.2.1.3"/>
    </reaction>
</comment>
<comment type="similarity">
    <text evidence="1 6">Belongs to the aldehyde dehydrogenase family.</text>
</comment>
<dbReference type="PANTHER" id="PTHR42804">
    <property type="entry name" value="ALDEHYDE DEHYDROGENASE"/>
    <property type="match status" value="1"/>
</dbReference>
<dbReference type="EC" id="1.2.1.3" evidence="3"/>
<reference evidence="8 9" key="1">
    <citation type="submission" date="2019-07" db="EMBL/GenBank/DDBJ databases">
        <authorList>
            <person name="Hibberd C M."/>
            <person name="Gehrig L. J."/>
            <person name="Chang H.-W."/>
            <person name="Venkatesh S."/>
        </authorList>
    </citation>
    <scope>NUCLEOTIDE SEQUENCE [LARGE SCALE GENOMIC DNA]</scope>
    <source>
        <strain evidence="8">Blautia_luti_SSTS_Bg7063</strain>
    </source>
</reference>
<dbReference type="Pfam" id="PF00171">
    <property type="entry name" value="Aldedh"/>
    <property type="match status" value="1"/>
</dbReference>
<keyword evidence="9" id="KW-1185">Reference proteome</keyword>
<evidence type="ECO:0000256" key="3">
    <source>
        <dbReference type="ARBA" id="ARBA00024226"/>
    </source>
</evidence>
<dbReference type="InterPro" id="IPR016163">
    <property type="entry name" value="Ald_DH_C"/>
</dbReference>
<dbReference type="InterPro" id="IPR016161">
    <property type="entry name" value="Ald_DH/histidinol_DH"/>
</dbReference>
<dbReference type="PROSITE" id="PS00687">
    <property type="entry name" value="ALDEHYDE_DEHYDR_GLU"/>
    <property type="match status" value="1"/>
</dbReference>
<dbReference type="Proteomes" id="UP000408482">
    <property type="component" value="Unassembled WGS sequence"/>
</dbReference>
<dbReference type="InterPro" id="IPR029510">
    <property type="entry name" value="Ald_DH_CS_GLU"/>
</dbReference>
<gene>
    <name evidence="8" type="primary">gbsA</name>
    <name evidence="8" type="ORF">RSSSTS7063_02350</name>
</gene>
<dbReference type="SUPFAM" id="SSF53720">
    <property type="entry name" value="ALDH-like"/>
    <property type="match status" value="1"/>
</dbReference>
<dbReference type="InterPro" id="IPR016160">
    <property type="entry name" value="Ald_DH_CS_CYS"/>
</dbReference>
<evidence type="ECO:0000313" key="8">
    <source>
        <dbReference type="EMBL" id="VUX31858.1"/>
    </source>
</evidence>
<evidence type="ECO:0000259" key="7">
    <source>
        <dbReference type="Pfam" id="PF00171"/>
    </source>
</evidence>
<protein>
    <recommendedName>
        <fullName evidence="3">aldehyde dehydrogenase (NAD(+))</fullName>
        <ecNumber evidence="3">1.2.1.3</ecNumber>
    </recommendedName>
</protein>
<dbReference type="FunFam" id="3.40.605.10:FF:000007">
    <property type="entry name" value="NAD/NADP-dependent betaine aldehyde dehydrogenase"/>
    <property type="match status" value="1"/>
</dbReference>
<proteinExistence type="inferred from homology"/>
<evidence type="ECO:0000256" key="4">
    <source>
        <dbReference type="ARBA" id="ARBA00049194"/>
    </source>
</evidence>
<dbReference type="FunFam" id="3.40.309.10:FF:000012">
    <property type="entry name" value="Betaine aldehyde dehydrogenase"/>
    <property type="match status" value="1"/>
</dbReference>
<evidence type="ECO:0000256" key="6">
    <source>
        <dbReference type="RuleBase" id="RU003345"/>
    </source>
</evidence>
<accession>A0A564VHH0</accession>
<evidence type="ECO:0000256" key="2">
    <source>
        <dbReference type="ARBA" id="ARBA00023002"/>
    </source>
</evidence>
<dbReference type="InterPro" id="IPR016162">
    <property type="entry name" value="Ald_DH_N"/>
</dbReference>
<dbReference type="Gene3D" id="3.40.309.10">
    <property type="entry name" value="Aldehyde Dehydrogenase, Chain A, domain 2"/>
    <property type="match status" value="1"/>
</dbReference>
<organism evidence="8 9">
    <name type="scientific">Blautia luti</name>
    <dbReference type="NCBI Taxonomy" id="89014"/>
    <lineage>
        <taxon>Bacteria</taxon>
        <taxon>Bacillati</taxon>
        <taxon>Bacillota</taxon>
        <taxon>Clostridia</taxon>
        <taxon>Lachnospirales</taxon>
        <taxon>Lachnospiraceae</taxon>
        <taxon>Blautia</taxon>
    </lineage>
</organism>
<keyword evidence="2 6" id="KW-0560">Oxidoreductase</keyword>
<feature type="active site" evidence="5">
    <location>
        <position position="253"/>
    </location>
</feature>
<dbReference type="Gene3D" id="3.40.605.10">
    <property type="entry name" value="Aldehyde Dehydrogenase, Chain A, domain 1"/>
    <property type="match status" value="1"/>
</dbReference>